<name>A0A4Z2IFB9_9TELE</name>
<organism evidence="1 2">
    <name type="scientific">Liparis tanakae</name>
    <name type="common">Tanaka's snailfish</name>
    <dbReference type="NCBI Taxonomy" id="230148"/>
    <lineage>
        <taxon>Eukaryota</taxon>
        <taxon>Metazoa</taxon>
        <taxon>Chordata</taxon>
        <taxon>Craniata</taxon>
        <taxon>Vertebrata</taxon>
        <taxon>Euteleostomi</taxon>
        <taxon>Actinopterygii</taxon>
        <taxon>Neopterygii</taxon>
        <taxon>Teleostei</taxon>
        <taxon>Neoteleostei</taxon>
        <taxon>Acanthomorphata</taxon>
        <taxon>Eupercaria</taxon>
        <taxon>Perciformes</taxon>
        <taxon>Cottioidei</taxon>
        <taxon>Cottales</taxon>
        <taxon>Liparidae</taxon>
        <taxon>Liparis</taxon>
    </lineage>
</organism>
<evidence type="ECO:0000313" key="2">
    <source>
        <dbReference type="Proteomes" id="UP000314294"/>
    </source>
</evidence>
<dbReference type="Proteomes" id="UP000314294">
    <property type="component" value="Unassembled WGS sequence"/>
</dbReference>
<dbReference type="OrthoDB" id="10452648at2759"/>
<accession>A0A4Z2IFB9</accession>
<protein>
    <submittedName>
        <fullName evidence="1">Uncharacterized protein</fullName>
    </submittedName>
</protein>
<gene>
    <name evidence="1" type="ORF">EYF80_013346</name>
</gene>
<dbReference type="AlphaFoldDB" id="A0A4Z2IFB9"/>
<comment type="caution">
    <text evidence="1">The sequence shown here is derived from an EMBL/GenBank/DDBJ whole genome shotgun (WGS) entry which is preliminary data.</text>
</comment>
<evidence type="ECO:0000313" key="1">
    <source>
        <dbReference type="EMBL" id="TNN76481.1"/>
    </source>
</evidence>
<proteinExistence type="predicted"/>
<dbReference type="EMBL" id="SRLO01000093">
    <property type="protein sequence ID" value="TNN76481.1"/>
    <property type="molecule type" value="Genomic_DNA"/>
</dbReference>
<reference evidence="1 2" key="1">
    <citation type="submission" date="2019-03" db="EMBL/GenBank/DDBJ databases">
        <title>First draft genome of Liparis tanakae, snailfish: a comprehensive survey of snailfish specific genes.</title>
        <authorList>
            <person name="Kim W."/>
            <person name="Song I."/>
            <person name="Jeong J.-H."/>
            <person name="Kim D."/>
            <person name="Kim S."/>
            <person name="Ryu S."/>
            <person name="Song J.Y."/>
            <person name="Lee S.K."/>
        </authorList>
    </citation>
    <scope>NUCLEOTIDE SEQUENCE [LARGE SCALE GENOMIC DNA]</scope>
    <source>
        <tissue evidence="1">Muscle</tissue>
    </source>
</reference>
<keyword evidence="2" id="KW-1185">Reference proteome</keyword>
<sequence>MEVTERRLGPGRAGRYATNRVPYSEKRYTTLTPDMNRNIAFVLPSNPSRHLELVHSVTMRERDLQSMCRRALLLTVCMVSLWGQLSSASSHRSHIVFHISNTPILQSPN</sequence>